<evidence type="ECO:0000313" key="1">
    <source>
        <dbReference type="EMBL" id="SDZ62762.1"/>
    </source>
</evidence>
<dbReference type="SUPFAM" id="SSF52980">
    <property type="entry name" value="Restriction endonuclease-like"/>
    <property type="match status" value="1"/>
</dbReference>
<dbReference type="EMBL" id="FNPE01000053">
    <property type="protein sequence ID" value="SDZ62762.1"/>
    <property type="molecule type" value="Genomic_DNA"/>
</dbReference>
<dbReference type="RefSeq" id="WP_074924401.1">
    <property type="nucleotide sequence ID" value="NZ_CP141274.1"/>
</dbReference>
<organism evidence="1 2">
    <name type="scientific">Delftia lacustris</name>
    <dbReference type="NCBI Taxonomy" id="558537"/>
    <lineage>
        <taxon>Bacteria</taxon>
        <taxon>Pseudomonadati</taxon>
        <taxon>Pseudomonadota</taxon>
        <taxon>Betaproteobacteria</taxon>
        <taxon>Burkholderiales</taxon>
        <taxon>Comamonadaceae</taxon>
        <taxon>Delftia</taxon>
    </lineage>
</organism>
<evidence type="ECO:0000313" key="2">
    <source>
        <dbReference type="Proteomes" id="UP000183417"/>
    </source>
</evidence>
<gene>
    <name evidence="1" type="ORF">SAMN05421547_1538</name>
</gene>
<dbReference type="Gene3D" id="3.90.320.10">
    <property type="match status" value="1"/>
</dbReference>
<proteinExistence type="predicted"/>
<dbReference type="Proteomes" id="UP000183417">
    <property type="component" value="Unassembled WGS sequence"/>
</dbReference>
<dbReference type="GeneID" id="94692774"/>
<accession>A0A1H3UJY5</accession>
<name>A0A1H3UJY5_9BURK</name>
<dbReference type="InterPro" id="IPR011604">
    <property type="entry name" value="PDDEXK-like_dom_sf"/>
</dbReference>
<sequence>MREILFRCSSIGKLMTAPVSIDPALITPEVEAIQAKKKRTDEEKAVLERLKLGTLSETAKTYIRELVRQELWGVDFEVSSKYTDKGLAVEAEGLALLNRVRGLTLAKNTERRSDGKITGEADTVDLVRRCGHDLKCSWSLQTFPAFVRDCQDSLYEWQMRGYMRLWDVDRWEVNYAMVNTPEELLGQYEPQQLHLVEHIPEHMRLTTWAIERDRALEAQMDVKLELARAYYAQCIAEFAATHPSPDIQSITPTAPWQPPLELIDPQHPPRVLNHVQEDGRALMLPEEPAAPTETAPTLNIGQINKRLGIFDVKATTAAALGIPTVKDRSAVHLPASSFTDFCNGLIAHIADVRDSYQVQP</sequence>
<protein>
    <submittedName>
        <fullName evidence="1">Uncharacterized protein</fullName>
    </submittedName>
</protein>
<dbReference type="AlphaFoldDB" id="A0A1H3UJY5"/>
<reference evidence="1 2" key="1">
    <citation type="submission" date="2016-10" db="EMBL/GenBank/DDBJ databases">
        <authorList>
            <person name="de Groot N.N."/>
        </authorList>
    </citation>
    <scope>NUCLEOTIDE SEQUENCE [LARGE SCALE GENOMIC DNA]</scope>
    <source>
        <strain evidence="1 2">LMG 24775</strain>
    </source>
</reference>
<dbReference type="InterPro" id="IPR011335">
    <property type="entry name" value="Restrct_endonuc-II-like"/>
</dbReference>